<reference evidence="2 3" key="1">
    <citation type="submission" date="2016-10" db="EMBL/GenBank/DDBJ databases">
        <authorList>
            <person name="de Groot N.N."/>
        </authorList>
    </citation>
    <scope>NUCLEOTIDE SEQUENCE [LARGE SCALE GENOMIC DNA]</scope>
    <source>
        <strain evidence="2 3">DSM 1041</strain>
    </source>
</reference>
<dbReference type="EMBL" id="FNYO01000140">
    <property type="protein sequence ID" value="SEJ51289.1"/>
    <property type="molecule type" value="Genomic_DNA"/>
</dbReference>
<dbReference type="AlphaFoldDB" id="A0A1H6ZCY7"/>
<sequence>MNLLSSTLPPLNEAMRPTPQPFRAQHHTGHRLKEQKMSTAIAQSNHPRRFSVRDLSERYDSPTFDIIFHDRENGVERYSEAIWTSPEQAAIEAKRLDEAQLRPVHWDIYREK</sequence>
<evidence type="ECO:0000313" key="2">
    <source>
        <dbReference type="EMBL" id="SEJ51289.1"/>
    </source>
</evidence>
<gene>
    <name evidence="2" type="ORF">SAMN04244579_04648</name>
</gene>
<name>A0A1H6ZCY7_9GAMM</name>
<organism evidence="2 3">
    <name type="scientific">Azotobacter beijerinckii</name>
    <dbReference type="NCBI Taxonomy" id="170623"/>
    <lineage>
        <taxon>Bacteria</taxon>
        <taxon>Pseudomonadati</taxon>
        <taxon>Pseudomonadota</taxon>
        <taxon>Gammaproteobacteria</taxon>
        <taxon>Pseudomonadales</taxon>
        <taxon>Pseudomonadaceae</taxon>
        <taxon>Azotobacter</taxon>
    </lineage>
</organism>
<evidence type="ECO:0000256" key="1">
    <source>
        <dbReference type="SAM" id="MobiDB-lite"/>
    </source>
</evidence>
<dbReference type="RefSeq" id="WP_217648058.1">
    <property type="nucleotide sequence ID" value="NZ_FNYO01000140.1"/>
</dbReference>
<dbReference type="Proteomes" id="UP000199005">
    <property type="component" value="Unassembled WGS sequence"/>
</dbReference>
<protein>
    <submittedName>
        <fullName evidence="2">Uncharacterized protein</fullName>
    </submittedName>
</protein>
<feature type="region of interest" description="Disordered" evidence="1">
    <location>
        <begin position="1"/>
        <end position="46"/>
    </location>
</feature>
<accession>A0A1H6ZCY7</accession>
<proteinExistence type="predicted"/>
<evidence type="ECO:0000313" key="3">
    <source>
        <dbReference type="Proteomes" id="UP000199005"/>
    </source>
</evidence>